<dbReference type="PANTHER" id="PTHR35546:SF109">
    <property type="entry name" value="EXPRESSED PROTEIN"/>
    <property type="match status" value="1"/>
</dbReference>
<feature type="compositionally biased region" description="Basic and acidic residues" evidence="1">
    <location>
        <begin position="1"/>
        <end position="11"/>
    </location>
</feature>
<feature type="compositionally biased region" description="Low complexity" evidence="1">
    <location>
        <begin position="12"/>
        <end position="22"/>
    </location>
</feature>
<feature type="domain" description="F-box protein At3g26010-like beta-propeller" evidence="2">
    <location>
        <begin position="158"/>
        <end position="346"/>
    </location>
</feature>
<dbReference type="OrthoDB" id="1916346at2759"/>
<sequence length="429" mass="48522">MDPQRCTRRDFSSSADASVESVDTGESQSEYCPCKMEMTIDQRREEREERAKRRARLKEEVNAIIKMSRTPLRDIVRDLVLPHLPVKTLLRFRAVSSEWKHLISPPIFRHFQSRTHRTASGIFRSLLPGVQGYFPFDPLAGGIPDPFLSFLPMSPPFAVIASSNGLLCCAAFRNLYFVCNPSTSEWARLPLPPEHLFLEEHAGFSVEALVFEPSLHNLEENYVLVRSYQIFDDISCVYGFQIFSSETRVWRTSSEVCATEKFIESSGVSAGGAAYWRTTMQTVVSYDPATDSCCAIPWPLGDDPDAEWQLGEINGRLCCTCVTDDAVQVYALAPPDQWDLLASIQIVAGEGEDDGEEGSAPPVFRRRPRPLRFQSREPEVLLWESERLVGLDIVSRRLREAYVAPDQPWISPYADYVPHISTFARVFPV</sequence>
<dbReference type="Pfam" id="PF24750">
    <property type="entry name" value="b-prop_At3g26010-like"/>
    <property type="match status" value="1"/>
</dbReference>
<accession>A0A7I8K900</accession>
<dbReference type="InterPro" id="IPR056592">
    <property type="entry name" value="Beta-prop_At3g26010-like"/>
</dbReference>
<gene>
    <name evidence="3" type="ORF">SI8410_03004383</name>
</gene>
<protein>
    <recommendedName>
        <fullName evidence="2">F-box protein At3g26010-like beta-propeller domain-containing protein</fullName>
    </recommendedName>
</protein>
<proteinExistence type="predicted"/>
<dbReference type="InterPro" id="IPR055290">
    <property type="entry name" value="At3g26010-like"/>
</dbReference>
<dbReference type="PANTHER" id="PTHR35546">
    <property type="entry name" value="F-BOX PROTEIN INTERACTION DOMAIN PROTEIN-RELATED"/>
    <property type="match status" value="1"/>
</dbReference>
<dbReference type="EMBL" id="LR746266">
    <property type="protein sequence ID" value="CAA7393660.1"/>
    <property type="molecule type" value="Genomic_DNA"/>
</dbReference>
<dbReference type="AlphaFoldDB" id="A0A7I8K900"/>
<keyword evidence="4" id="KW-1185">Reference proteome</keyword>
<name>A0A7I8K900_SPIIN</name>
<evidence type="ECO:0000256" key="1">
    <source>
        <dbReference type="SAM" id="MobiDB-lite"/>
    </source>
</evidence>
<reference evidence="3" key="1">
    <citation type="submission" date="2020-02" db="EMBL/GenBank/DDBJ databases">
        <authorList>
            <person name="Scholz U."/>
            <person name="Mascher M."/>
            <person name="Fiebig A."/>
        </authorList>
    </citation>
    <scope>NUCLEOTIDE SEQUENCE</scope>
</reference>
<dbReference type="Proteomes" id="UP000663760">
    <property type="component" value="Chromosome 3"/>
</dbReference>
<evidence type="ECO:0000259" key="2">
    <source>
        <dbReference type="Pfam" id="PF24750"/>
    </source>
</evidence>
<evidence type="ECO:0000313" key="3">
    <source>
        <dbReference type="EMBL" id="CAA7393660.1"/>
    </source>
</evidence>
<dbReference type="SUPFAM" id="SSF81383">
    <property type="entry name" value="F-box domain"/>
    <property type="match status" value="1"/>
</dbReference>
<evidence type="ECO:0000313" key="4">
    <source>
        <dbReference type="Proteomes" id="UP000663760"/>
    </source>
</evidence>
<feature type="region of interest" description="Disordered" evidence="1">
    <location>
        <begin position="1"/>
        <end position="29"/>
    </location>
</feature>
<dbReference type="InterPro" id="IPR036047">
    <property type="entry name" value="F-box-like_dom_sf"/>
</dbReference>
<organism evidence="3 4">
    <name type="scientific">Spirodela intermedia</name>
    <name type="common">Intermediate duckweed</name>
    <dbReference type="NCBI Taxonomy" id="51605"/>
    <lineage>
        <taxon>Eukaryota</taxon>
        <taxon>Viridiplantae</taxon>
        <taxon>Streptophyta</taxon>
        <taxon>Embryophyta</taxon>
        <taxon>Tracheophyta</taxon>
        <taxon>Spermatophyta</taxon>
        <taxon>Magnoliopsida</taxon>
        <taxon>Liliopsida</taxon>
        <taxon>Araceae</taxon>
        <taxon>Lemnoideae</taxon>
        <taxon>Spirodela</taxon>
    </lineage>
</organism>